<dbReference type="PATRIC" id="fig|1255043.3.peg.3724"/>
<organism evidence="1 2">
    <name type="scientific">Thioalkalivibrio nitratireducens (strain DSM 14787 / UNIQEM 213 / ALEN2)</name>
    <dbReference type="NCBI Taxonomy" id="1255043"/>
    <lineage>
        <taxon>Bacteria</taxon>
        <taxon>Pseudomonadati</taxon>
        <taxon>Pseudomonadota</taxon>
        <taxon>Gammaproteobacteria</taxon>
        <taxon>Chromatiales</taxon>
        <taxon>Ectothiorhodospiraceae</taxon>
        <taxon>Thioalkalivibrio</taxon>
    </lineage>
</organism>
<dbReference type="HOGENOM" id="CLU_2756566_0_0_6"/>
<evidence type="ECO:0000313" key="2">
    <source>
        <dbReference type="Proteomes" id="UP000010809"/>
    </source>
</evidence>
<reference evidence="1" key="1">
    <citation type="submission" date="2015-12" db="EMBL/GenBank/DDBJ databases">
        <authorList>
            <person name="Tikhonova T.V."/>
            <person name="Pavlov A.R."/>
            <person name="Beletsky A.V."/>
            <person name="Mardanov A.V."/>
            <person name="Sorokin D.Y."/>
            <person name="Ravin N.V."/>
            <person name="Popov V.O."/>
        </authorList>
    </citation>
    <scope>NUCLEOTIDE SEQUENCE</scope>
    <source>
        <strain evidence="1">DSM 14787</strain>
    </source>
</reference>
<dbReference type="EMBL" id="CP003989">
    <property type="protein sequence ID" value="AGA35318.1"/>
    <property type="molecule type" value="Genomic_DNA"/>
</dbReference>
<dbReference type="STRING" id="1255043.TVNIR_3690"/>
<name>L0E1Z9_THIND</name>
<accession>L0E1Z9</accession>
<proteinExistence type="predicted"/>
<protein>
    <submittedName>
        <fullName evidence="1">Uncharacterized protein</fullName>
    </submittedName>
</protein>
<dbReference type="OrthoDB" id="9903959at2"/>
<dbReference type="AlphaFoldDB" id="L0E1Z9"/>
<keyword evidence="2" id="KW-1185">Reference proteome</keyword>
<evidence type="ECO:0000313" key="1">
    <source>
        <dbReference type="EMBL" id="AGA35318.1"/>
    </source>
</evidence>
<dbReference type="KEGG" id="tni:TVNIR_3690"/>
<sequence length="70" mass="7603">MLHRDADRTIVLIETLEIVRDRERGHCYILASLRPMAVVVSGPDGVNAFGLDGNPTEIGTEARALVENAS</sequence>
<dbReference type="Proteomes" id="UP000010809">
    <property type="component" value="Chromosome"/>
</dbReference>
<dbReference type="RefSeq" id="WP_015260411.1">
    <property type="nucleotide sequence ID" value="NC_019902.2"/>
</dbReference>
<gene>
    <name evidence="1" type="ordered locus">TVNIR_3690</name>
</gene>